<feature type="transmembrane region" description="Helical" evidence="2">
    <location>
        <begin position="696"/>
        <end position="715"/>
    </location>
</feature>
<evidence type="ECO:0000256" key="1">
    <source>
        <dbReference type="SAM" id="MobiDB-lite"/>
    </source>
</evidence>
<feature type="region of interest" description="Disordered" evidence="1">
    <location>
        <begin position="116"/>
        <end position="145"/>
    </location>
</feature>
<keyword evidence="4" id="KW-1185">Reference proteome</keyword>
<reference evidence="4" key="1">
    <citation type="submission" date="2017-08" db="EMBL/GenBank/DDBJ databases">
        <authorList>
            <person name="Varghese N."/>
            <person name="Submissions S."/>
        </authorList>
    </citation>
    <scope>NUCLEOTIDE SEQUENCE [LARGE SCALE GENOMIC DNA]</scope>
    <source>
        <strain evidence="4">USBA17B2</strain>
    </source>
</reference>
<keyword evidence="2" id="KW-1133">Transmembrane helix</keyword>
<feature type="transmembrane region" description="Helical" evidence="2">
    <location>
        <begin position="374"/>
        <end position="394"/>
    </location>
</feature>
<feature type="transmembrane region" description="Helical" evidence="2">
    <location>
        <begin position="581"/>
        <end position="601"/>
    </location>
</feature>
<feature type="transmembrane region" description="Helical" evidence="2">
    <location>
        <begin position="642"/>
        <end position="660"/>
    </location>
</feature>
<feature type="transmembrane region" description="Helical" evidence="2">
    <location>
        <begin position="530"/>
        <end position="548"/>
    </location>
</feature>
<dbReference type="Proteomes" id="UP000219688">
    <property type="component" value="Unassembled WGS sequence"/>
</dbReference>
<feature type="transmembrane region" description="Helical" evidence="2">
    <location>
        <begin position="672"/>
        <end position="690"/>
    </location>
</feature>
<keyword evidence="2" id="KW-0472">Membrane</keyword>
<accession>A0A285VW48</accession>
<feature type="compositionally biased region" description="Gly residues" evidence="1">
    <location>
        <begin position="128"/>
        <end position="141"/>
    </location>
</feature>
<gene>
    <name evidence="3" type="ORF">SAMN05421879_11313</name>
</gene>
<feature type="transmembrane region" description="Helical" evidence="2">
    <location>
        <begin position="462"/>
        <end position="485"/>
    </location>
</feature>
<feature type="transmembrane region" description="Helical" evidence="2">
    <location>
        <begin position="554"/>
        <end position="574"/>
    </location>
</feature>
<organism evidence="3 4">
    <name type="scientific">Ornithinimicrobium cerasi</name>
    <dbReference type="NCBI Taxonomy" id="2248773"/>
    <lineage>
        <taxon>Bacteria</taxon>
        <taxon>Bacillati</taxon>
        <taxon>Actinomycetota</taxon>
        <taxon>Actinomycetes</taxon>
        <taxon>Micrococcales</taxon>
        <taxon>Ornithinimicrobiaceae</taxon>
        <taxon>Ornithinimicrobium</taxon>
    </lineage>
</organism>
<proteinExistence type="predicted"/>
<feature type="transmembrane region" description="Helical" evidence="2">
    <location>
        <begin position="401"/>
        <end position="425"/>
    </location>
</feature>
<dbReference type="RefSeq" id="WP_101780294.1">
    <property type="nucleotide sequence ID" value="NZ_OBQK01000013.1"/>
</dbReference>
<dbReference type="AlphaFoldDB" id="A0A285VW48"/>
<sequence>MPRHRYGAWALVAAVLASWLLGAVLGGRPLSAAGSAAPPVLAPVEGAPVVLVGVPGLTWDLVGPTTTPVLERMSREGASAALVVRGTHEVTCAADAWLTLGAGQRAATDVAGCVDAQGERRGGDDGSEGGTQDGTQGGTDGATGAAYPVVGEVVGASGVDPRAWHRWQEAAERRALGPQLGTLARLVEEAGGCVAAYGAGAALGAAGPDGEVEQLQEQGVTAQGAPDLVPSCDLHLVAAPEVLDGDRGGVLAGVDAAVGDLVAQLPEGSRLVVAGTGHTAGRAEATVLLSTLVAEDGGPRSLGSVSTRQVGLVQLTDLTVGLLQAVGVRTGAAQDDGALAGGPPVLVAAEDGAREDPADHARELAAGVSDAKRLAPWALGALAVLVLPVLALGVGLRRRRVVAVVATLAMAVPVATFLAGILPWWRAGQPVVALVGAILAAAALVTVLAWAGPWRRDPLGPVAVVAGVTLAVLGVDVLASSRLGLVSVLGLQPVTAGRFYGQGNVGYGTMLGALLVAAAVLVSRLPRREAAAAVLVLGVGATVVNAAPQAGADFGGVPGTVLATGLLLLSALGLPWRPRSMALLALAGAGVAGAVMVLDWARGPESRTHLGDFVQSTLDGEATGIVGRKLSQSLGILVSYPLSWLAVLALVLVTVVAVTRRPGWTAALWRESGIRPALLAGAVAMTLTWALNDSGIAAVALTLALLIATAIVVVANEPVVRAGRGSARSPSTRSHP</sequence>
<evidence type="ECO:0000313" key="4">
    <source>
        <dbReference type="Proteomes" id="UP000219688"/>
    </source>
</evidence>
<keyword evidence="2" id="KW-0812">Transmembrane</keyword>
<evidence type="ECO:0000256" key="2">
    <source>
        <dbReference type="SAM" id="Phobius"/>
    </source>
</evidence>
<name>A0A285VW48_9MICO</name>
<protein>
    <submittedName>
        <fullName evidence="3">Uncharacterized protein</fullName>
    </submittedName>
</protein>
<evidence type="ECO:0000313" key="3">
    <source>
        <dbReference type="EMBL" id="SOC57476.1"/>
    </source>
</evidence>
<feature type="transmembrane region" description="Helical" evidence="2">
    <location>
        <begin position="505"/>
        <end position="523"/>
    </location>
</feature>
<dbReference type="EMBL" id="OBQK01000013">
    <property type="protein sequence ID" value="SOC57476.1"/>
    <property type="molecule type" value="Genomic_DNA"/>
</dbReference>
<feature type="transmembrane region" description="Helical" evidence="2">
    <location>
        <begin position="431"/>
        <end position="450"/>
    </location>
</feature>